<keyword evidence="2" id="KW-0472">Membrane</keyword>
<feature type="transmembrane region" description="Helical" evidence="2">
    <location>
        <begin position="419"/>
        <end position="440"/>
    </location>
</feature>
<sequence>RDDFAGLPHRAGGMGRLQCLDDRMVSSSGASSTSSTPPQAEEVGLAPIDPLDGNPFSSFAQRAHLLFAGLIHISILCLPARPLPGTLASSTTAAPASKRKPGRDGGSSRRKVPLDLSWDKDDDALDLLLTGGLDWSNCAVWTLSPDQGHSRQPTPPYTVGSTALAAAAKLEAVVLTNDYATSGPRYADWDALHCGLGAASMAAAPLHAELAEHAEHAAPCLGVLGLASCDRHAFADRGLLAALSSLLLPLIARRAALSRGRDVETFLEHAMPLLLEQRVRLRVNGSRTPDGGQPPEGPREGSVVGPAPGANGRRSGARGEALHKKKRRQAPTAPGPRPVGAPPAETRGAAGAEAVGTPCAPGRHVEHDACCPHHASNKAPLDGTPPGGASSGLLLNLVSMCAVYAHFSHLSAAGETNAAVLVSACVVASHVALLILQWIWLGWLPPQRTSAGAKAYATLRALALPLANTWVGWSLLDRLGYVPSLPAVLSTAGAVGLCLAAGRQARSLLQGPLQLASMALAATSTTGLCSAAFGSTRGWACMGLISGLQLGMGVLLPALMLHAPRSDATAFP</sequence>
<name>A0A1D1ZYD7_AUXPR</name>
<feature type="non-terminal residue" evidence="3">
    <location>
        <position position="1"/>
    </location>
</feature>
<keyword evidence="2" id="KW-0812">Transmembrane</keyword>
<reference evidence="3" key="1">
    <citation type="submission" date="2015-08" db="EMBL/GenBank/DDBJ databases">
        <authorList>
            <person name="Babu N.S."/>
            <person name="Beckwith C.J."/>
            <person name="Beseler K.G."/>
            <person name="Brison A."/>
            <person name="Carone J.V."/>
            <person name="Caskin T.P."/>
            <person name="Diamond M."/>
            <person name="Durham M.E."/>
            <person name="Foxe J.M."/>
            <person name="Go M."/>
            <person name="Henderson B.A."/>
            <person name="Jones I.B."/>
            <person name="McGettigan J.A."/>
            <person name="Micheletti S.J."/>
            <person name="Nasrallah M.E."/>
            <person name="Ortiz D."/>
            <person name="Piller C.R."/>
            <person name="Privatt S.R."/>
            <person name="Schneider S.L."/>
            <person name="Sharp S."/>
            <person name="Smith T.C."/>
            <person name="Stanton J.D."/>
            <person name="Ullery H.E."/>
            <person name="Wilson R.J."/>
            <person name="Serrano M.G."/>
            <person name="Buck G."/>
            <person name="Lee V."/>
            <person name="Wang Y."/>
            <person name="Carvalho R."/>
            <person name="Voegtly L."/>
            <person name="Shi R."/>
            <person name="Duckworth R."/>
            <person name="Johnson A."/>
            <person name="Loviza R."/>
            <person name="Walstead R."/>
            <person name="Shah Z."/>
            <person name="Kiflezghi M."/>
            <person name="Wade K."/>
            <person name="Ball S.L."/>
            <person name="Bradley K.W."/>
            <person name="Asai D.J."/>
            <person name="Bowman C.A."/>
            <person name="Russell D.A."/>
            <person name="Pope W.H."/>
            <person name="Jacobs-Sera D."/>
            <person name="Hendrix R.W."/>
            <person name="Hatfull G.F."/>
        </authorList>
    </citation>
    <scope>NUCLEOTIDE SEQUENCE</scope>
</reference>
<dbReference type="SUPFAM" id="SSF55781">
    <property type="entry name" value="GAF domain-like"/>
    <property type="match status" value="1"/>
</dbReference>
<organism evidence="3">
    <name type="scientific">Auxenochlorella protothecoides</name>
    <name type="common">Green microalga</name>
    <name type="synonym">Chlorella protothecoides</name>
    <dbReference type="NCBI Taxonomy" id="3075"/>
    <lineage>
        <taxon>Eukaryota</taxon>
        <taxon>Viridiplantae</taxon>
        <taxon>Chlorophyta</taxon>
        <taxon>core chlorophytes</taxon>
        <taxon>Trebouxiophyceae</taxon>
        <taxon>Chlorellales</taxon>
        <taxon>Chlorellaceae</taxon>
        <taxon>Auxenochlorella</taxon>
    </lineage>
</organism>
<feature type="transmembrane region" description="Helical" evidence="2">
    <location>
        <begin position="481"/>
        <end position="501"/>
    </location>
</feature>
<accession>A0A1D1ZYD7</accession>
<feature type="transmembrane region" description="Helical" evidence="2">
    <location>
        <begin position="539"/>
        <end position="561"/>
    </location>
</feature>
<evidence type="ECO:0000256" key="1">
    <source>
        <dbReference type="SAM" id="MobiDB-lite"/>
    </source>
</evidence>
<proteinExistence type="predicted"/>
<protein>
    <submittedName>
        <fullName evidence="3">Uncharacterized protein</fullName>
    </submittedName>
</protein>
<evidence type="ECO:0000313" key="3">
    <source>
        <dbReference type="EMBL" id="JAT71978.1"/>
    </source>
</evidence>
<feature type="compositionally biased region" description="Low complexity" evidence="1">
    <location>
        <begin position="26"/>
        <end position="36"/>
    </location>
</feature>
<feature type="region of interest" description="Disordered" evidence="1">
    <location>
        <begin position="88"/>
        <end position="114"/>
    </location>
</feature>
<feature type="transmembrane region" description="Helical" evidence="2">
    <location>
        <begin position="387"/>
        <end position="407"/>
    </location>
</feature>
<dbReference type="AlphaFoldDB" id="A0A1D1ZYD7"/>
<feature type="region of interest" description="Disordered" evidence="1">
    <location>
        <begin position="284"/>
        <end position="359"/>
    </location>
</feature>
<dbReference type="EMBL" id="GDKF01006644">
    <property type="protein sequence ID" value="JAT71978.1"/>
    <property type="molecule type" value="Transcribed_RNA"/>
</dbReference>
<keyword evidence="2" id="KW-1133">Transmembrane helix</keyword>
<evidence type="ECO:0000256" key="2">
    <source>
        <dbReference type="SAM" id="Phobius"/>
    </source>
</evidence>
<feature type="region of interest" description="Disordered" evidence="1">
    <location>
        <begin position="24"/>
        <end position="48"/>
    </location>
</feature>
<gene>
    <name evidence="3" type="ORF">g.50313</name>
</gene>